<organism evidence="1 2">
    <name type="scientific">Streptomyces aurantiacus JA 4570</name>
    <dbReference type="NCBI Taxonomy" id="1286094"/>
    <lineage>
        <taxon>Bacteria</taxon>
        <taxon>Bacillati</taxon>
        <taxon>Actinomycetota</taxon>
        <taxon>Actinomycetes</taxon>
        <taxon>Kitasatosporales</taxon>
        <taxon>Streptomycetaceae</taxon>
        <taxon>Streptomyces</taxon>
        <taxon>Streptomyces aurantiacus group</taxon>
    </lineage>
</organism>
<dbReference type="EMBL" id="AOPZ01000003">
    <property type="protein sequence ID" value="EPH46889.1"/>
    <property type="molecule type" value="Genomic_DNA"/>
</dbReference>
<dbReference type="Proteomes" id="UP000014629">
    <property type="component" value="Unassembled WGS sequence"/>
</dbReference>
<gene>
    <name evidence="1" type="ORF">STRAU_0055</name>
</gene>
<comment type="caution">
    <text evidence="1">The sequence shown here is derived from an EMBL/GenBank/DDBJ whole genome shotgun (WGS) entry which is preliminary data.</text>
</comment>
<dbReference type="RefSeq" id="WP_016638191.1">
    <property type="nucleotide sequence ID" value="NZ_AOPZ01000003.1"/>
</dbReference>
<accession>S3ZVT8</accession>
<evidence type="ECO:0000313" key="1">
    <source>
        <dbReference type="EMBL" id="EPH46889.1"/>
    </source>
</evidence>
<reference evidence="1 2" key="1">
    <citation type="submission" date="2013-02" db="EMBL/GenBank/DDBJ databases">
        <title>Draft Genome Sequence of Streptomyces aurantiacus, Which Produces Setomimycin.</title>
        <authorList>
            <person name="Gruening B.A."/>
            <person name="Praeg A."/>
            <person name="Erxleben A."/>
            <person name="Guenther S."/>
            <person name="Mueller M."/>
        </authorList>
    </citation>
    <scope>NUCLEOTIDE SEQUENCE [LARGE SCALE GENOMIC DNA]</scope>
    <source>
        <strain evidence="1 2">JA 4570</strain>
    </source>
</reference>
<protein>
    <recommendedName>
        <fullName evidence="3">HNH endonuclease</fullName>
    </recommendedName>
</protein>
<sequence>MPIRPENKDRYPDDWPTLTRAAKEAANWRCACTGQCGRGTHPGRCPNRHGQPAYGTGTTVVLTTAHLNHQPEDVRPDNLVVMCQGCHLHHDRAHHRVTAALTRAAGRAAAGQLALEAVADLAVPREPVLPPAAPAAPAPVCGEPLPFFTNSNSTQSPEAHP</sequence>
<evidence type="ECO:0000313" key="2">
    <source>
        <dbReference type="Proteomes" id="UP000014629"/>
    </source>
</evidence>
<evidence type="ECO:0008006" key="3">
    <source>
        <dbReference type="Google" id="ProtNLM"/>
    </source>
</evidence>
<proteinExistence type="predicted"/>
<dbReference type="AlphaFoldDB" id="S3ZVT8"/>
<name>S3ZVT8_9ACTN</name>
<dbReference type="PATRIC" id="fig|1286094.4.peg.53"/>
<keyword evidence="2" id="KW-1185">Reference proteome</keyword>